<dbReference type="FunFam" id="1.10.10.10:FF:000322">
    <property type="entry name" value="Probable disease resistance protein At1g63360"/>
    <property type="match status" value="1"/>
</dbReference>
<dbReference type="Pfam" id="PF18052">
    <property type="entry name" value="Rx_N"/>
    <property type="match status" value="1"/>
</dbReference>
<evidence type="ECO:0000313" key="11">
    <source>
        <dbReference type="RefSeq" id="XP_022944362.1"/>
    </source>
</evidence>
<dbReference type="GO" id="GO:0043531">
    <property type="term" value="F:ADP binding"/>
    <property type="evidence" value="ECO:0007669"/>
    <property type="project" value="InterPro"/>
</dbReference>
<dbReference type="InterPro" id="IPR036388">
    <property type="entry name" value="WH-like_DNA-bd_sf"/>
</dbReference>
<keyword evidence="2" id="KW-0677">Repeat</keyword>
<keyword evidence="3" id="KW-0547">Nucleotide-binding</keyword>
<dbReference type="PROSITE" id="PS51450">
    <property type="entry name" value="LRR"/>
    <property type="match status" value="1"/>
</dbReference>
<dbReference type="Pfam" id="PF23559">
    <property type="entry name" value="WHD_DRP"/>
    <property type="match status" value="1"/>
</dbReference>
<dbReference type="Pfam" id="PF00931">
    <property type="entry name" value="NB-ARC"/>
    <property type="match status" value="1"/>
</dbReference>
<evidence type="ECO:0000256" key="1">
    <source>
        <dbReference type="ARBA" id="ARBA00022614"/>
    </source>
</evidence>
<dbReference type="Pfam" id="PF25019">
    <property type="entry name" value="LRR_R13L1-DRL21"/>
    <property type="match status" value="2"/>
</dbReference>
<evidence type="ECO:0000313" key="12">
    <source>
        <dbReference type="RefSeq" id="XP_022944369.1"/>
    </source>
</evidence>
<dbReference type="PRINTS" id="PR00364">
    <property type="entry name" value="DISEASERSIST"/>
</dbReference>
<dbReference type="InterPro" id="IPR002182">
    <property type="entry name" value="NB-ARC"/>
</dbReference>
<keyword evidence="4" id="KW-0611">Plant defense</keyword>
<feature type="domain" description="Disease resistance protein winged helix" evidence="8">
    <location>
        <begin position="433"/>
        <end position="506"/>
    </location>
</feature>
<keyword evidence="5" id="KW-0067">ATP-binding</keyword>
<dbReference type="Gene3D" id="3.40.50.300">
    <property type="entry name" value="P-loop containing nucleotide triphosphate hydrolases"/>
    <property type="match status" value="1"/>
</dbReference>
<name>A0A6J1FWK5_CUCMO</name>
<organism evidence="10 12">
    <name type="scientific">Cucurbita moschata</name>
    <name type="common">Winter crookneck squash</name>
    <name type="synonym">Cucurbita pepo var. moschata</name>
    <dbReference type="NCBI Taxonomy" id="3662"/>
    <lineage>
        <taxon>Eukaryota</taxon>
        <taxon>Viridiplantae</taxon>
        <taxon>Streptophyta</taxon>
        <taxon>Embryophyta</taxon>
        <taxon>Tracheophyta</taxon>
        <taxon>Spermatophyta</taxon>
        <taxon>Magnoliopsida</taxon>
        <taxon>eudicotyledons</taxon>
        <taxon>Gunneridae</taxon>
        <taxon>Pentapetalae</taxon>
        <taxon>rosids</taxon>
        <taxon>fabids</taxon>
        <taxon>Cucurbitales</taxon>
        <taxon>Cucurbitaceae</taxon>
        <taxon>Cucurbiteae</taxon>
        <taxon>Cucurbita</taxon>
    </lineage>
</organism>
<dbReference type="Gene3D" id="3.80.10.10">
    <property type="entry name" value="Ribonuclease Inhibitor"/>
    <property type="match status" value="2"/>
</dbReference>
<reference evidence="11 12" key="1">
    <citation type="submission" date="2025-04" db="UniProtKB">
        <authorList>
            <consortium name="RefSeq"/>
        </authorList>
    </citation>
    <scope>IDENTIFICATION</scope>
    <source>
        <tissue evidence="11 12">Young leaves</tissue>
    </source>
</reference>
<dbReference type="InterPro" id="IPR032675">
    <property type="entry name" value="LRR_dom_sf"/>
</dbReference>
<evidence type="ECO:0000256" key="3">
    <source>
        <dbReference type="ARBA" id="ARBA00022741"/>
    </source>
</evidence>
<feature type="domain" description="R13L1/DRL21-like LRR repeat region" evidence="9">
    <location>
        <begin position="1055"/>
        <end position="1115"/>
    </location>
</feature>
<protein>
    <submittedName>
        <fullName evidence="11 12">Disease resistance protein RGA3 isoform X1</fullName>
    </submittedName>
</protein>
<dbReference type="GO" id="GO:0006952">
    <property type="term" value="P:defense response"/>
    <property type="evidence" value="ECO:0007669"/>
    <property type="project" value="UniProtKB-KW"/>
</dbReference>
<dbReference type="InterPro" id="IPR041118">
    <property type="entry name" value="Rx_N"/>
</dbReference>
<evidence type="ECO:0000259" key="8">
    <source>
        <dbReference type="Pfam" id="PF23559"/>
    </source>
</evidence>
<dbReference type="RefSeq" id="XP_022944369.1">
    <property type="nucleotide sequence ID" value="XM_023088601.1"/>
</dbReference>
<dbReference type="InterPro" id="IPR058922">
    <property type="entry name" value="WHD_DRP"/>
</dbReference>
<dbReference type="Proteomes" id="UP000504609">
    <property type="component" value="Unplaced"/>
</dbReference>
<dbReference type="SUPFAM" id="SSF52058">
    <property type="entry name" value="L domain-like"/>
    <property type="match status" value="2"/>
</dbReference>
<dbReference type="GeneID" id="111448824"/>
<accession>A0A6J1FWK5</accession>
<dbReference type="PANTHER" id="PTHR36766">
    <property type="entry name" value="PLANT BROAD-SPECTRUM MILDEW RESISTANCE PROTEIN RPW8"/>
    <property type="match status" value="1"/>
</dbReference>
<dbReference type="SUPFAM" id="SSF52540">
    <property type="entry name" value="P-loop containing nucleoside triphosphate hydrolases"/>
    <property type="match status" value="1"/>
</dbReference>
<feature type="domain" description="Disease resistance N-terminal" evidence="7">
    <location>
        <begin position="9"/>
        <end position="96"/>
    </location>
</feature>
<dbReference type="GO" id="GO:0051707">
    <property type="term" value="P:response to other organism"/>
    <property type="evidence" value="ECO:0007669"/>
    <property type="project" value="UniProtKB-ARBA"/>
</dbReference>
<gene>
    <name evidence="11 12" type="primary">LOC111448824</name>
</gene>
<dbReference type="InterPro" id="IPR003591">
    <property type="entry name" value="Leu-rich_rpt_typical-subtyp"/>
</dbReference>
<dbReference type="InterPro" id="IPR001611">
    <property type="entry name" value="Leu-rich_rpt"/>
</dbReference>
<dbReference type="InterPro" id="IPR027417">
    <property type="entry name" value="P-loop_NTPase"/>
</dbReference>
<dbReference type="AlphaFoldDB" id="A0A6J1FWK5"/>
<evidence type="ECO:0000256" key="5">
    <source>
        <dbReference type="ARBA" id="ARBA00022840"/>
    </source>
</evidence>
<evidence type="ECO:0000256" key="2">
    <source>
        <dbReference type="ARBA" id="ARBA00022737"/>
    </source>
</evidence>
<keyword evidence="1" id="KW-0433">Leucine-rich repeat</keyword>
<dbReference type="PANTHER" id="PTHR36766:SF70">
    <property type="entry name" value="DISEASE RESISTANCE PROTEIN RGA4"/>
    <property type="match status" value="1"/>
</dbReference>
<keyword evidence="10" id="KW-1185">Reference proteome</keyword>
<evidence type="ECO:0000259" key="6">
    <source>
        <dbReference type="Pfam" id="PF00931"/>
    </source>
</evidence>
<dbReference type="SMR" id="A0A6J1FWK5"/>
<dbReference type="GO" id="GO:0005524">
    <property type="term" value="F:ATP binding"/>
    <property type="evidence" value="ECO:0007669"/>
    <property type="project" value="UniProtKB-KW"/>
</dbReference>
<dbReference type="RefSeq" id="XP_022944362.1">
    <property type="nucleotide sequence ID" value="XM_023088594.1"/>
</dbReference>
<evidence type="ECO:0000313" key="10">
    <source>
        <dbReference type="Proteomes" id="UP000504609"/>
    </source>
</evidence>
<dbReference type="KEGG" id="cmos:111448824"/>
<sequence>MAGFISTFAVQEILKKAFGLAAEQIHLACHFKTELSKLCTSLHLVKAILRDVDQAKSDRESFMIWAAKLQGLAIDAEVIMEELSYENLRRQIDVNGNPKKMVCDFFSFSNPLLFRLKMAHKIKTITQILNEINVEASAVGVVAKVNERVTSANNGQIPETDSFLDEFEIVGRGVDISRIVSIVLDTTTHDRISVIPIVGMGGLGKTTVAKAVFNHELVEAHFDETIWVCVTASFDEKKILRAILESLTNFPSGLDSMDAILRRLQKELEGKRYFLVLDDVWNENFELWNNLMSLLLKITNSVGNRILVTTRSEEAGKVVKTFPVYRLAKLSDDECWSIFKERASPNGLPLTQELEVMKNVLAEQFGGIPLVAKVVGGSIQFKTRRETLLMSTLETLIMNPLQNENDILSILRLSVDHLPNSSLKQCFAYFSNFPKGYNFEKEQLIQCWMAEGFIQPSDQAGNETMEDIGDKYFNILLAHSLFQDIVKDENGKITHCKMHHLLHDLAYSISKCAAFGSDVIGLNDNVSQIRQLSLIGCENNVPLPSIRSMRNLRSLFLDRDVFGHKIISFKRLCVLNISRCEIRSLPTSIGRLKHLRYLDVSNNMIKELPKSIVKLYKLQTLRLGCFHGEAPKNFRKLISLRHFYMDIKRPTNRHMPCYLGRLVDLQSLPFFVVGMDKGSHIEELGYLSHLRGTLGLYNLEFVRNMGEAMTAKLVKKEKVYKLKLLWSDQREVSDDHDTAVLEGLQPHKNLQYLKLENFMGEFFPNLTFVENLVRISLKNCSRCRRIPTFGHLRNLKVLEISGLHNLKSIGTEFYGNENEGRSLFPKLKRFDLLDMENLGRWDEAAVPLHVAVFPCIEELKILDCPRLEIVPDYFSTLRTLEIDDVNNPVSQNTLQTFKLLGIIHSGSLSGLPEELYGNLSSLEEFKVWYYLHLKSFPTIEWLTDLLKCKIGYDTKWTSNQAEELESYMSVIELSIVGYHDLTSTPDIKALQNLSSLTITGLRNLPKGFHCLTCLKSLSIGGFMEGFDFRPLLHLESLENLALIDFGSAESTLPGELQHLTGLKHLKIVGFQGIESLPEWFGNLTSLETLHLESCRNLRELPEAMGCLAKLEELRSFNCHELRLRQEESEWSKISHVSRFISFNYWVDEDQQRVQFKVCHKPS</sequence>
<feature type="domain" description="NB-ARC" evidence="6">
    <location>
        <begin position="189"/>
        <end position="345"/>
    </location>
</feature>
<evidence type="ECO:0000256" key="4">
    <source>
        <dbReference type="ARBA" id="ARBA00022821"/>
    </source>
</evidence>
<dbReference type="Gene3D" id="1.10.10.10">
    <property type="entry name" value="Winged helix-like DNA-binding domain superfamily/Winged helix DNA-binding domain"/>
    <property type="match status" value="1"/>
</dbReference>
<dbReference type="InterPro" id="IPR056789">
    <property type="entry name" value="LRR_R13L1-DRL21"/>
</dbReference>
<proteinExistence type="predicted"/>
<dbReference type="Gene3D" id="1.20.5.4130">
    <property type="match status" value="1"/>
</dbReference>
<evidence type="ECO:0000259" key="7">
    <source>
        <dbReference type="Pfam" id="PF18052"/>
    </source>
</evidence>
<feature type="domain" description="R13L1/DRL21-like LRR repeat region" evidence="9">
    <location>
        <begin position="681"/>
        <end position="802"/>
    </location>
</feature>
<dbReference type="SMART" id="SM00369">
    <property type="entry name" value="LRR_TYP"/>
    <property type="match status" value="2"/>
</dbReference>
<evidence type="ECO:0000259" key="9">
    <source>
        <dbReference type="Pfam" id="PF25019"/>
    </source>
</evidence>